<dbReference type="InterPro" id="IPR017945">
    <property type="entry name" value="DHBP_synth_RibB-like_a/b_dom"/>
</dbReference>
<keyword evidence="5" id="KW-0808">Transferase</keyword>
<dbReference type="PROSITE" id="PS51163">
    <property type="entry name" value="YRDC"/>
    <property type="match status" value="1"/>
</dbReference>
<evidence type="ECO:0000256" key="5">
    <source>
        <dbReference type="ARBA" id="ARBA00022679"/>
    </source>
</evidence>
<comment type="subcellular location">
    <subcellularLocation>
        <location evidence="1">Cytoplasm</location>
    </subcellularLocation>
</comment>
<comment type="caution">
    <text evidence="8">The sequence shown here is derived from an EMBL/GenBank/DDBJ whole genome shotgun (WGS) entry which is preliminary data.</text>
</comment>
<dbReference type="RefSeq" id="WP_319953568.1">
    <property type="nucleotide sequence ID" value="NZ_JAXAVX010000002.1"/>
</dbReference>
<organism evidence="8 9">
    <name type="scientific">Patulibacter brassicae</name>
    <dbReference type="NCBI Taxonomy" id="1705717"/>
    <lineage>
        <taxon>Bacteria</taxon>
        <taxon>Bacillati</taxon>
        <taxon>Actinomycetota</taxon>
        <taxon>Thermoleophilia</taxon>
        <taxon>Solirubrobacterales</taxon>
        <taxon>Patulibacteraceae</taxon>
        <taxon>Patulibacter</taxon>
    </lineage>
</organism>
<evidence type="ECO:0000256" key="4">
    <source>
        <dbReference type="ARBA" id="ARBA00022490"/>
    </source>
</evidence>
<evidence type="ECO:0000313" key="9">
    <source>
        <dbReference type="Proteomes" id="UP001277761"/>
    </source>
</evidence>
<keyword evidence="9" id="KW-1185">Reference proteome</keyword>
<feature type="domain" description="YrdC-like" evidence="7">
    <location>
        <begin position="10"/>
        <end position="196"/>
    </location>
</feature>
<dbReference type="EMBL" id="JAXAVX010000002">
    <property type="protein sequence ID" value="MDX8151418.1"/>
    <property type="molecule type" value="Genomic_DNA"/>
</dbReference>
<name>A0ABU4VI17_9ACTN</name>
<evidence type="ECO:0000256" key="6">
    <source>
        <dbReference type="ARBA" id="ARBA00048366"/>
    </source>
</evidence>
<keyword evidence="4" id="KW-0963">Cytoplasm</keyword>
<evidence type="ECO:0000256" key="1">
    <source>
        <dbReference type="ARBA" id="ARBA00004496"/>
    </source>
</evidence>
<dbReference type="InterPro" id="IPR050156">
    <property type="entry name" value="TC-AMP_synthase_SUA5"/>
</dbReference>
<sequence>MSAPVLPLDAAAIATLTAATRRGDVACFPADTVYGLATDPEDADAVARMAALKDRPPGKPDAVMCWSLDAALEAIGPQPDGIDRALRVLLPGPVGVLLPNPERRFAAACGTDPTTLGLRVPRIASGPVDAPPIAQTSANRAGEADPVRLADVPADVRAGCAVVLDGGALPGVASTIVDLRPLAAGGRWRIVREGAVPAAAIAARLDGATPGGADTGAAGR</sequence>
<dbReference type="PANTHER" id="PTHR17490">
    <property type="entry name" value="SUA5"/>
    <property type="match status" value="1"/>
</dbReference>
<gene>
    <name evidence="8" type="ORF">SK069_07435</name>
</gene>
<dbReference type="Proteomes" id="UP001277761">
    <property type="component" value="Unassembled WGS sequence"/>
</dbReference>
<dbReference type="Gene3D" id="3.90.870.10">
    <property type="entry name" value="DHBP synthase"/>
    <property type="match status" value="1"/>
</dbReference>
<dbReference type="SUPFAM" id="SSF55821">
    <property type="entry name" value="YrdC/RibB"/>
    <property type="match status" value="1"/>
</dbReference>
<proteinExistence type="inferred from homology"/>
<accession>A0ABU4VI17</accession>
<evidence type="ECO:0000256" key="3">
    <source>
        <dbReference type="ARBA" id="ARBA00012584"/>
    </source>
</evidence>
<evidence type="ECO:0000313" key="8">
    <source>
        <dbReference type="EMBL" id="MDX8151418.1"/>
    </source>
</evidence>
<dbReference type="PANTHER" id="PTHR17490:SF10">
    <property type="entry name" value="THREONYLCARBAMOYL-AMP SYNTHASE"/>
    <property type="match status" value="1"/>
</dbReference>
<protein>
    <recommendedName>
        <fullName evidence="3">L-threonylcarbamoyladenylate synthase</fullName>
        <ecNumber evidence="3">2.7.7.87</ecNumber>
    </recommendedName>
</protein>
<comment type="similarity">
    <text evidence="2">Belongs to the SUA5 family.</text>
</comment>
<reference evidence="8 9" key="1">
    <citation type="submission" date="2023-11" db="EMBL/GenBank/DDBJ databases">
        <authorList>
            <person name="Xu M."/>
            <person name="Jiang T."/>
        </authorList>
    </citation>
    <scope>NUCLEOTIDE SEQUENCE [LARGE SCALE GENOMIC DNA]</scope>
    <source>
        <strain evidence="8 9">SD</strain>
    </source>
</reference>
<dbReference type="InterPro" id="IPR006070">
    <property type="entry name" value="Sua5-like_dom"/>
</dbReference>
<evidence type="ECO:0000256" key="2">
    <source>
        <dbReference type="ARBA" id="ARBA00007663"/>
    </source>
</evidence>
<evidence type="ECO:0000259" key="7">
    <source>
        <dbReference type="PROSITE" id="PS51163"/>
    </source>
</evidence>
<dbReference type="Pfam" id="PF01300">
    <property type="entry name" value="Sua5_yciO_yrdC"/>
    <property type="match status" value="1"/>
</dbReference>
<dbReference type="EC" id="2.7.7.87" evidence="3"/>
<comment type="catalytic activity">
    <reaction evidence="6">
        <text>L-threonine + hydrogencarbonate + ATP = L-threonylcarbamoyladenylate + diphosphate + H2O</text>
        <dbReference type="Rhea" id="RHEA:36407"/>
        <dbReference type="ChEBI" id="CHEBI:15377"/>
        <dbReference type="ChEBI" id="CHEBI:17544"/>
        <dbReference type="ChEBI" id="CHEBI:30616"/>
        <dbReference type="ChEBI" id="CHEBI:33019"/>
        <dbReference type="ChEBI" id="CHEBI:57926"/>
        <dbReference type="ChEBI" id="CHEBI:73682"/>
        <dbReference type="EC" id="2.7.7.87"/>
    </reaction>
</comment>